<feature type="domain" description="C2H2-type" evidence="13">
    <location>
        <begin position="322"/>
        <end position="349"/>
    </location>
</feature>
<evidence type="ECO:0000256" key="2">
    <source>
        <dbReference type="ARBA" id="ARBA00004123"/>
    </source>
</evidence>
<dbReference type="InterPro" id="IPR036236">
    <property type="entry name" value="Znf_C2H2_sf"/>
</dbReference>
<dbReference type="SMART" id="SM00355">
    <property type="entry name" value="ZnF_C2H2"/>
    <property type="match status" value="10"/>
</dbReference>
<comment type="function">
    <text evidence="1">May be involved in transcriptional regulation.</text>
</comment>
<dbReference type="FunFam" id="3.30.160.60:FF:001270">
    <property type="entry name" value="zinc finger protein 583 isoform X1"/>
    <property type="match status" value="1"/>
</dbReference>
<feature type="compositionally biased region" description="Polar residues" evidence="12">
    <location>
        <begin position="131"/>
        <end position="144"/>
    </location>
</feature>
<dbReference type="PANTHER" id="PTHR24379:SF127">
    <property type="entry name" value="BLOODY FINGERS-RELATED"/>
    <property type="match status" value="1"/>
</dbReference>
<dbReference type="Pfam" id="PF00096">
    <property type="entry name" value="zf-C2H2"/>
    <property type="match status" value="4"/>
</dbReference>
<evidence type="ECO:0000256" key="9">
    <source>
        <dbReference type="ARBA" id="ARBA00023163"/>
    </source>
</evidence>
<dbReference type="Proteomes" id="UP000005408">
    <property type="component" value="Unassembled WGS sequence"/>
</dbReference>
<dbReference type="FunFam" id="3.30.160.60:FF:002343">
    <property type="entry name" value="Zinc finger protein 33A"/>
    <property type="match status" value="1"/>
</dbReference>
<feature type="compositionally biased region" description="Acidic residues" evidence="12">
    <location>
        <begin position="65"/>
        <end position="83"/>
    </location>
</feature>
<evidence type="ECO:0000256" key="5">
    <source>
        <dbReference type="ARBA" id="ARBA00022771"/>
    </source>
</evidence>
<evidence type="ECO:0000256" key="10">
    <source>
        <dbReference type="ARBA" id="ARBA00023242"/>
    </source>
</evidence>
<dbReference type="Gene3D" id="3.30.160.60">
    <property type="entry name" value="Classic Zinc Finger"/>
    <property type="match status" value="9"/>
</dbReference>
<feature type="domain" description="C2H2-type" evidence="13">
    <location>
        <begin position="210"/>
        <end position="237"/>
    </location>
</feature>
<keyword evidence="9" id="KW-0804">Transcription</keyword>
<dbReference type="FunFam" id="3.30.160.60:FF:000110">
    <property type="entry name" value="Zinc finger protein-like"/>
    <property type="match status" value="1"/>
</dbReference>
<dbReference type="PROSITE" id="PS50157">
    <property type="entry name" value="ZINC_FINGER_C2H2_2"/>
    <property type="match status" value="10"/>
</dbReference>
<dbReference type="PANTHER" id="PTHR24379">
    <property type="entry name" value="KRAB AND ZINC FINGER DOMAIN-CONTAINING"/>
    <property type="match status" value="1"/>
</dbReference>
<accession>A0A8W8MBJ1</accession>
<dbReference type="Pfam" id="PF12874">
    <property type="entry name" value="zf-met"/>
    <property type="match status" value="1"/>
</dbReference>
<evidence type="ECO:0000256" key="11">
    <source>
        <dbReference type="PROSITE-ProRule" id="PRU00042"/>
    </source>
</evidence>
<feature type="domain" description="C2H2-type" evidence="13">
    <location>
        <begin position="434"/>
        <end position="461"/>
    </location>
</feature>
<dbReference type="SUPFAM" id="SSF57667">
    <property type="entry name" value="beta-beta-alpha zinc fingers"/>
    <property type="match status" value="6"/>
</dbReference>
<evidence type="ECO:0000256" key="8">
    <source>
        <dbReference type="ARBA" id="ARBA00023125"/>
    </source>
</evidence>
<feature type="domain" description="C2H2-type" evidence="13">
    <location>
        <begin position="294"/>
        <end position="321"/>
    </location>
</feature>
<feature type="domain" description="C2H2-type" evidence="13">
    <location>
        <begin position="179"/>
        <end position="209"/>
    </location>
</feature>
<feature type="compositionally biased region" description="Acidic residues" evidence="12">
    <location>
        <begin position="95"/>
        <end position="112"/>
    </location>
</feature>
<proteinExistence type="predicted"/>
<dbReference type="GO" id="GO:0000981">
    <property type="term" value="F:DNA-binding transcription factor activity, RNA polymerase II-specific"/>
    <property type="evidence" value="ECO:0007669"/>
    <property type="project" value="TreeGrafter"/>
</dbReference>
<dbReference type="GO" id="GO:0000977">
    <property type="term" value="F:RNA polymerase II transcription regulatory region sequence-specific DNA binding"/>
    <property type="evidence" value="ECO:0007669"/>
    <property type="project" value="TreeGrafter"/>
</dbReference>
<keyword evidence="5 11" id="KW-0863">Zinc-finger</keyword>
<dbReference type="GO" id="GO:0008270">
    <property type="term" value="F:zinc ion binding"/>
    <property type="evidence" value="ECO:0007669"/>
    <property type="project" value="UniProtKB-KW"/>
</dbReference>
<organism evidence="14 15">
    <name type="scientific">Magallana gigas</name>
    <name type="common">Pacific oyster</name>
    <name type="synonym">Crassostrea gigas</name>
    <dbReference type="NCBI Taxonomy" id="29159"/>
    <lineage>
        <taxon>Eukaryota</taxon>
        <taxon>Metazoa</taxon>
        <taxon>Spiralia</taxon>
        <taxon>Lophotrochozoa</taxon>
        <taxon>Mollusca</taxon>
        <taxon>Bivalvia</taxon>
        <taxon>Autobranchia</taxon>
        <taxon>Pteriomorphia</taxon>
        <taxon>Ostreida</taxon>
        <taxon>Ostreoidea</taxon>
        <taxon>Ostreidae</taxon>
        <taxon>Magallana</taxon>
    </lineage>
</organism>
<dbReference type="InterPro" id="IPR013087">
    <property type="entry name" value="Znf_C2H2_type"/>
</dbReference>
<feature type="domain" description="C2H2-type" evidence="13">
    <location>
        <begin position="238"/>
        <end position="266"/>
    </location>
</feature>
<dbReference type="GO" id="GO:0005634">
    <property type="term" value="C:nucleus"/>
    <property type="evidence" value="ECO:0007669"/>
    <property type="project" value="UniProtKB-SubCell"/>
</dbReference>
<keyword evidence="3" id="KW-0479">Metal-binding</keyword>
<dbReference type="FunFam" id="3.30.160.60:FF:000087">
    <property type="entry name" value="Zinc finger protein 354B"/>
    <property type="match status" value="1"/>
</dbReference>
<feature type="domain" description="C2H2-type" evidence="13">
    <location>
        <begin position="267"/>
        <end position="289"/>
    </location>
</feature>
<keyword evidence="15" id="KW-1185">Reference proteome</keyword>
<evidence type="ECO:0000256" key="7">
    <source>
        <dbReference type="ARBA" id="ARBA00023015"/>
    </source>
</evidence>
<sequence>MSTKLRKEKPSEESTLTMHTDDMDDKEFNSTGQSQGWIGGYMKTRSKDIQHSQKNKVQMLNELKEGDDFEDDDDDDYNDDENGDLPVQIKGSDIQNDDDDDDYNDDDDDDDQPSYQNKNEDFLYNLRKNAEQSNDGQENDTSVSEAEEENDDAMTYTSSSNLKRHMEVHTGETLDPLRHKCHVCQKEYVKTATLRNHFRKKHPDSSEKPFKCPACDESFYSVHACNRHLYKHKNYKPFKCSKCERGFCREMNLKTHMLNAHANVKPFTCELCGRSFLRQQQFNQHIRSNCLKMFVCDVCDKVLSTKQSLILHKMTHTNERNFLCKFCGKKFLAVYVLKRHVRIHTGEKPFACDQCPMRFMRRREYNKHMTLHTGVKLYLCETCGKEFNCNSNLLNHKRLHTGERPYVCKTCGKTFVQWSHLKRHELIHTGIKPYTCVHCGKSFNQPSNLKTHEKIHSDMHAVKQKRGTKSLKKQLI</sequence>
<feature type="domain" description="C2H2-type" evidence="13">
    <location>
        <begin position="378"/>
        <end position="405"/>
    </location>
</feature>
<feature type="region of interest" description="Disordered" evidence="12">
    <location>
        <begin position="1"/>
        <end position="162"/>
    </location>
</feature>
<protein>
    <recommendedName>
        <fullName evidence="13">C2H2-type domain-containing protein</fullName>
    </recommendedName>
</protein>
<name>A0A8W8MBJ1_MAGGI</name>
<keyword evidence="4" id="KW-0677">Repeat</keyword>
<comment type="subcellular location">
    <subcellularLocation>
        <location evidence="2">Nucleus</location>
    </subcellularLocation>
</comment>
<evidence type="ECO:0000256" key="12">
    <source>
        <dbReference type="SAM" id="MobiDB-lite"/>
    </source>
</evidence>
<keyword evidence="7" id="KW-0805">Transcription regulation</keyword>
<keyword evidence="8" id="KW-0238">DNA-binding</keyword>
<dbReference type="PROSITE" id="PS00028">
    <property type="entry name" value="ZINC_FINGER_C2H2_1"/>
    <property type="match status" value="9"/>
</dbReference>
<dbReference type="FunFam" id="3.30.160.60:FF:000358">
    <property type="entry name" value="zinc finger protein 24"/>
    <property type="match status" value="1"/>
</dbReference>
<evidence type="ECO:0000256" key="4">
    <source>
        <dbReference type="ARBA" id="ARBA00022737"/>
    </source>
</evidence>
<feature type="domain" description="C2H2-type" evidence="13">
    <location>
        <begin position="406"/>
        <end position="433"/>
    </location>
</feature>
<evidence type="ECO:0000313" key="15">
    <source>
        <dbReference type="Proteomes" id="UP000005408"/>
    </source>
</evidence>
<keyword evidence="6" id="KW-0862">Zinc</keyword>
<evidence type="ECO:0000259" key="13">
    <source>
        <dbReference type="PROSITE" id="PS50157"/>
    </source>
</evidence>
<reference evidence="14" key="1">
    <citation type="submission" date="2022-08" db="UniProtKB">
        <authorList>
            <consortium name="EnsemblMetazoa"/>
        </authorList>
    </citation>
    <scope>IDENTIFICATION</scope>
    <source>
        <strain evidence="14">05x7-T-G4-1.051#20</strain>
    </source>
</reference>
<feature type="domain" description="C2H2-type" evidence="13">
    <location>
        <begin position="350"/>
        <end position="377"/>
    </location>
</feature>
<evidence type="ECO:0000313" key="14">
    <source>
        <dbReference type="EnsemblMetazoa" id="G31509.1:cds"/>
    </source>
</evidence>
<evidence type="ECO:0000256" key="1">
    <source>
        <dbReference type="ARBA" id="ARBA00003767"/>
    </source>
</evidence>
<dbReference type="AlphaFoldDB" id="A0A8W8MBJ1"/>
<evidence type="ECO:0000256" key="6">
    <source>
        <dbReference type="ARBA" id="ARBA00022833"/>
    </source>
</evidence>
<keyword evidence="10" id="KW-0539">Nucleus</keyword>
<dbReference type="EnsemblMetazoa" id="G31509.1">
    <property type="protein sequence ID" value="G31509.1:cds"/>
    <property type="gene ID" value="G31509"/>
</dbReference>
<evidence type="ECO:0000256" key="3">
    <source>
        <dbReference type="ARBA" id="ARBA00022723"/>
    </source>
</evidence>
<dbReference type="FunFam" id="3.30.160.60:FF:000097">
    <property type="entry name" value="Zinc finger protein"/>
    <property type="match status" value="1"/>
</dbReference>